<keyword evidence="2" id="KW-1185">Reference proteome</keyword>
<protein>
    <submittedName>
        <fullName evidence="1">Uncharacterized protein</fullName>
    </submittedName>
</protein>
<proteinExistence type="predicted"/>
<dbReference type="GeneID" id="72467315"/>
<evidence type="ECO:0000313" key="2">
    <source>
        <dbReference type="Proteomes" id="UP000825483"/>
    </source>
</evidence>
<reference evidence="1" key="1">
    <citation type="journal article" date="2022" name="Int. J. Syst. Evol. Microbiol.">
        <title>Prevotella lacticifex sp. nov., isolated from the rumen of cows.</title>
        <authorList>
            <person name="Shinkai T."/>
            <person name="Ikeyama N."/>
            <person name="Kumagai M."/>
            <person name="Ohmori H."/>
            <person name="Sakamoto M."/>
            <person name="Ohkuma M."/>
            <person name="Mitsumori M."/>
        </authorList>
    </citation>
    <scope>NUCLEOTIDE SEQUENCE</scope>
    <source>
        <strain evidence="1">R5076</strain>
    </source>
</reference>
<organism evidence="1 2">
    <name type="scientific">Prevotella lacticifex</name>
    <dbReference type="NCBI Taxonomy" id="2854755"/>
    <lineage>
        <taxon>Bacteria</taxon>
        <taxon>Pseudomonadati</taxon>
        <taxon>Bacteroidota</taxon>
        <taxon>Bacteroidia</taxon>
        <taxon>Bacteroidales</taxon>
        <taxon>Prevotellaceae</taxon>
        <taxon>Prevotella</taxon>
    </lineage>
</organism>
<sequence length="100" mass="11125">MLFELLLSAAAVYGSTAAYKAGKSVFGGSTSNGGFPMKNGKYVFHGKTYDTLEEYSAAQWRQMERDRLERVDAIKRRGGDGPLDEAELRAKVKKWDEEGL</sequence>
<gene>
    <name evidence="1" type="ORF">PRLR5076_15030</name>
</gene>
<evidence type="ECO:0000313" key="1">
    <source>
        <dbReference type="EMBL" id="GJG58652.1"/>
    </source>
</evidence>
<dbReference type="RefSeq" id="WP_223929146.1">
    <property type="nucleotide sequence ID" value="NZ_BPTU01000001.1"/>
</dbReference>
<dbReference type="Proteomes" id="UP000825483">
    <property type="component" value="Unassembled WGS sequence"/>
</dbReference>
<name>A0A9R1C9V6_9BACT</name>
<comment type="caution">
    <text evidence="1">The sequence shown here is derived from an EMBL/GenBank/DDBJ whole genome shotgun (WGS) entry which is preliminary data.</text>
</comment>
<accession>A0A9R1C9V6</accession>
<dbReference type="AlphaFoldDB" id="A0A9R1C9V6"/>
<dbReference type="EMBL" id="BPUB01000001">
    <property type="protein sequence ID" value="GJG58652.1"/>
    <property type="molecule type" value="Genomic_DNA"/>
</dbReference>